<evidence type="ECO:0000256" key="5">
    <source>
        <dbReference type="PROSITE-ProRule" id="PRU00169"/>
    </source>
</evidence>
<dbReference type="EMBL" id="VANR01000001">
    <property type="protein sequence ID" value="TMM32078.1"/>
    <property type="molecule type" value="Genomic_DNA"/>
</dbReference>
<keyword evidence="2" id="KW-0805">Transcription regulation</keyword>
<keyword evidence="1 5" id="KW-0597">Phosphoprotein</keyword>
<dbReference type="PROSITE" id="PS50110">
    <property type="entry name" value="RESPONSE_REGULATORY"/>
    <property type="match status" value="1"/>
</dbReference>
<dbReference type="Pfam" id="PF00072">
    <property type="entry name" value="Response_reg"/>
    <property type="match status" value="1"/>
</dbReference>
<dbReference type="SUPFAM" id="SSF52172">
    <property type="entry name" value="CheY-like"/>
    <property type="match status" value="1"/>
</dbReference>
<comment type="caution">
    <text evidence="8">The sequence shown here is derived from an EMBL/GenBank/DDBJ whole genome shotgun (WGS) entry which is preliminary data.</text>
</comment>
<dbReference type="SUPFAM" id="SSF46894">
    <property type="entry name" value="C-terminal effector domain of the bipartite response regulators"/>
    <property type="match status" value="1"/>
</dbReference>
<feature type="modified residue" description="4-aspartylphosphate" evidence="5">
    <location>
        <position position="59"/>
    </location>
</feature>
<evidence type="ECO:0000256" key="3">
    <source>
        <dbReference type="ARBA" id="ARBA00023125"/>
    </source>
</evidence>
<dbReference type="InterPro" id="IPR001789">
    <property type="entry name" value="Sig_transdc_resp-reg_receiver"/>
</dbReference>
<dbReference type="AlphaFoldDB" id="A0A5S3N9U2"/>
<evidence type="ECO:0000256" key="2">
    <source>
        <dbReference type="ARBA" id="ARBA00023015"/>
    </source>
</evidence>
<evidence type="ECO:0000256" key="1">
    <source>
        <dbReference type="ARBA" id="ARBA00022553"/>
    </source>
</evidence>
<protein>
    <submittedName>
        <fullName evidence="8">Response regulator transcription factor</fullName>
    </submittedName>
</protein>
<dbReference type="InterPro" id="IPR000792">
    <property type="entry name" value="Tscrpt_reg_LuxR_C"/>
</dbReference>
<dbReference type="PROSITE" id="PS50043">
    <property type="entry name" value="HTH_LUXR_2"/>
    <property type="match status" value="1"/>
</dbReference>
<dbReference type="RefSeq" id="WP_138534291.1">
    <property type="nucleotide sequence ID" value="NZ_VANR01000001.1"/>
</dbReference>
<keyword evidence="4" id="KW-0804">Transcription</keyword>
<dbReference type="Gene3D" id="3.40.50.2300">
    <property type="match status" value="1"/>
</dbReference>
<evidence type="ECO:0000313" key="9">
    <source>
        <dbReference type="Proteomes" id="UP000307140"/>
    </source>
</evidence>
<accession>A0A5S3N9U2</accession>
<dbReference type="InterPro" id="IPR011006">
    <property type="entry name" value="CheY-like_superfamily"/>
</dbReference>
<dbReference type="CDD" id="cd06170">
    <property type="entry name" value="LuxR_C_like"/>
    <property type="match status" value="1"/>
</dbReference>
<evidence type="ECO:0000313" key="8">
    <source>
        <dbReference type="EMBL" id="TMM32078.1"/>
    </source>
</evidence>
<evidence type="ECO:0000259" key="7">
    <source>
        <dbReference type="PROSITE" id="PS50110"/>
    </source>
</evidence>
<dbReference type="InterPro" id="IPR039420">
    <property type="entry name" value="WalR-like"/>
</dbReference>
<dbReference type="InterPro" id="IPR016032">
    <property type="entry name" value="Sig_transdc_resp-reg_C-effctor"/>
</dbReference>
<sequence length="221" mass="24975">MKDKISVHVADDHKILIEGLIAVIKTEENLEVSGYSLTGKQVIDWFETKGNHADILILDITMPELDGFEVLKHFQRKRSNQKVIMLSSYDDIKIVDETIKLGAYGYISKGNAGEHIVKAIKRVASGRLYYSDDIQSLLLKRMTGAKIPVGDAPEDFLFEKLSDREKEVLRLVTLEYSTSEIADSLSVSHHTVETYRRKMLKKLNVKSSVGLAMYAVKFKVV</sequence>
<feature type="domain" description="Response regulatory" evidence="7">
    <location>
        <begin position="6"/>
        <end position="124"/>
    </location>
</feature>
<reference evidence="8 9" key="1">
    <citation type="submission" date="2019-05" db="EMBL/GenBank/DDBJ databases">
        <title>Polaribacter aestuariivivens sp. nov., isolated from a tidal flat.</title>
        <authorList>
            <person name="Yoon J.-H."/>
        </authorList>
    </citation>
    <scope>NUCLEOTIDE SEQUENCE [LARGE SCALE GENOMIC DNA]</scope>
    <source>
        <strain evidence="8 9">DBTF-3</strain>
    </source>
</reference>
<feature type="domain" description="HTH luxR-type" evidence="6">
    <location>
        <begin position="154"/>
        <end position="219"/>
    </location>
</feature>
<gene>
    <name evidence="8" type="ORF">FDT66_01020</name>
</gene>
<name>A0A5S3N9U2_9FLAO</name>
<evidence type="ECO:0000256" key="4">
    <source>
        <dbReference type="ARBA" id="ARBA00023163"/>
    </source>
</evidence>
<dbReference type="GO" id="GO:0003677">
    <property type="term" value="F:DNA binding"/>
    <property type="evidence" value="ECO:0007669"/>
    <property type="project" value="UniProtKB-KW"/>
</dbReference>
<dbReference type="CDD" id="cd17535">
    <property type="entry name" value="REC_NarL-like"/>
    <property type="match status" value="1"/>
</dbReference>
<dbReference type="InterPro" id="IPR058245">
    <property type="entry name" value="NreC/VraR/RcsB-like_REC"/>
</dbReference>
<organism evidence="8 9">
    <name type="scientific">Polaribacter aestuariivivens</name>
    <dbReference type="NCBI Taxonomy" id="2304626"/>
    <lineage>
        <taxon>Bacteria</taxon>
        <taxon>Pseudomonadati</taxon>
        <taxon>Bacteroidota</taxon>
        <taxon>Flavobacteriia</taxon>
        <taxon>Flavobacteriales</taxon>
        <taxon>Flavobacteriaceae</taxon>
    </lineage>
</organism>
<dbReference type="SMART" id="SM00448">
    <property type="entry name" value="REC"/>
    <property type="match status" value="1"/>
</dbReference>
<dbReference type="PANTHER" id="PTHR43214:SF41">
    <property type="entry name" value="NITRATE_NITRITE RESPONSE REGULATOR PROTEIN NARP"/>
    <property type="match status" value="1"/>
</dbReference>
<dbReference type="GO" id="GO:0000160">
    <property type="term" value="P:phosphorelay signal transduction system"/>
    <property type="evidence" value="ECO:0007669"/>
    <property type="project" value="InterPro"/>
</dbReference>
<dbReference type="PANTHER" id="PTHR43214">
    <property type="entry name" value="TWO-COMPONENT RESPONSE REGULATOR"/>
    <property type="match status" value="1"/>
</dbReference>
<evidence type="ECO:0000259" key="6">
    <source>
        <dbReference type="PROSITE" id="PS50043"/>
    </source>
</evidence>
<proteinExistence type="predicted"/>
<dbReference type="OrthoDB" id="9797341at2"/>
<dbReference type="Proteomes" id="UP000307140">
    <property type="component" value="Unassembled WGS sequence"/>
</dbReference>
<dbReference type="SMART" id="SM00421">
    <property type="entry name" value="HTH_LUXR"/>
    <property type="match status" value="1"/>
</dbReference>
<keyword evidence="3" id="KW-0238">DNA-binding</keyword>
<dbReference type="Pfam" id="PF00196">
    <property type="entry name" value="GerE"/>
    <property type="match status" value="1"/>
</dbReference>
<dbReference type="GO" id="GO:0006355">
    <property type="term" value="P:regulation of DNA-templated transcription"/>
    <property type="evidence" value="ECO:0007669"/>
    <property type="project" value="InterPro"/>
</dbReference>
<keyword evidence="9" id="KW-1185">Reference proteome</keyword>
<dbReference type="PRINTS" id="PR00038">
    <property type="entry name" value="HTHLUXR"/>
</dbReference>